<evidence type="ECO:0000256" key="1">
    <source>
        <dbReference type="ARBA" id="ARBA00004370"/>
    </source>
</evidence>
<dbReference type="RefSeq" id="WP_281335683.1">
    <property type="nucleotide sequence ID" value="NZ_JARZZP010000017.1"/>
</dbReference>
<evidence type="ECO:0000256" key="8">
    <source>
        <dbReference type="ARBA" id="ARBA00022833"/>
    </source>
</evidence>
<keyword evidence="9 13" id="KW-0067">ATP-binding</keyword>
<feature type="binding site" evidence="13">
    <location>
        <begin position="227"/>
        <end position="234"/>
    </location>
    <ligand>
        <name>ATP</name>
        <dbReference type="ChEBI" id="CHEBI:30616"/>
    </ligand>
</feature>
<evidence type="ECO:0000256" key="13">
    <source>
        <dbReference type="HAMAP-Rule" id="MF_01458"/>
    </source>
</evidence>
<reference evidence="17" key="1">
    <citation type="submission" date="2023-04" db="EMBL/GenBank/DDBJ databases">
        <title>A new Streptococcus species isolated from the patient with bacteremia.</title>
        <authorList>
            <person name="Chen Y.-S."/>
            <person name="Lee C.-Y."/>
            <person name="Chan C.-K."/>
        </authorList>
    </citation>
    <scope>NUCLEOTIDE SEQUENCE</scope>
    <source>
        <strain evidence="17">ST22-14</strain>
    </source>
</reference>
<dbReference type="InterPro" id="IPR003960">
    <property type="entry name" value="ATPase_AAA_CS"/>
</dbReference>
<dbReference type="InterPro" id="IPR027417">
    <property type="entry name" value="P-loop_NTPase"/>
</dbReference>
<evidence type="ECO:0000256" key="2">
    <source>
        <dbReference type="ARBA" id="ARBA00010044"/>
    </source>
</evidence>
<proteinExistence type="inferred from homology"/>
<comment type="similarity">
    <text evidence="2 13">In the C-terminal section; belongs to the peptidase M41 family.</text>
</comment>
<dbReference type="PANTHER" id="PTHR23076">
    <property type="entry name" value="METALLOPROTEASE M41 FTSH"/>
    <property type="match status" value="1"/>
</dbReference>
<feature type="binding site" evidence="13">
    <location>
        <position position="449"/>
    </location>
    <ligand>
        <name>Zn(2+)</name>
        <dbReference type="ChEBI" id="CHEBI:29105"/>
        <note>catalytic</note>
    </ligand>
</feature>
<dbReference type="GO" id="GO:0008237">
    <property type="term" value="F:metallopeptidase activity"/>
    <property type="evidence" value="ECO:0007669"/>
    <property type="project" value="UniProtKB-KW"/>
</dbReference>
<evidence type="ECO:0000313" key="17">
    <source>
        <dbReference type="EMBL" id="MDI1474810.1"/>
    </source>
</evidence>
<organism evidence="17 18">
    <name type="scientific">Streptococcus taonis</name>
    <dbReference type="NCBI Taxonomy" id="3041623"/>
    <lineage>
        <taxon>Bacteria</taxon>
        <taxon>Bacillati</taxon>
        <taxon>Bacillota</taxon>
        <taxon>Bacilli</taxon>
        <taxon>Lactobacillales</taxon>
        <taxon>Streptococcaceae</taxon>
        <taxon>Streptococcus</taxon>
    </lineage>
</organism>
<keyword evidence="6 13" id="KW-0547">Nucleotide-binding</keyword>
<keyword evidence="12 13" id="KW-0472">Membrane</keyword>
<keyword evidence="11 13" id="KW-0482">Metalloprotease</keyword>
<dbReference type="CDD" id="cd19501">
    <property type="entry name" value="RecA-like_FtsH"/>
    <property type="match status" value="1"/>
</dbReference>
<dbReference type="Gene3D" id="3.40.50.300">
    <property type="entry name" value="P-loop containing nucleotide triphosphate hydrolases"/>
    <property type="match status" value="1"/>
</dbReference>
<dbReference type="SMART" id="SM00382">
    <property type="entry name" value="AAA"/>
    <property type="match status" value="1"/>
</dbReference>
<feature type="domain" description="AAA+ ATPase" evidence="16">
    <location>
        <begin position="219"/>
        <end position="358"/>
    </location>
</feature>
<dbReference type="Gene3D" id="1.10.8.60">
    <property type="match status" value="1"/>
</dbReference>
<accession>A0ABT6PGP8</accession>
<dbReference type="Pfam" id="PF00004">
    <property type="entry name" value="AAA"/>
    <property type="match status" value="1"/>
</dbReference>
<evidence type="ECO:0000256" key="5">
    <source>
        <dbReference type="ARBA" id="ARBA00022723"/>
    </source>
</evidence>
<evidence type="ECO:0000256" key="3">
    <source>
        <dbReference type="ARBA" id="ARBA00022670"/>
    </source>
</evidence>
<feature type="binding site" evidence="13">
    <location>
        <position position="525"/>
    </location>
    <ligand>
        <name>Zn(2+)</name>
        <dbReference type="ChEBI" id="CHEBI:29105"/>
        <note>catalytic</note>
    </ligand>
</feature>
<comment type="similarity">
    <text evidence="13">In the central section; belongs to the AAA ATPase family.</text>
</comment>
<keyword evidence="4 13" id="KW-0812">Transmembrane</keyword>
<dbReference type="InterPro" id="IPR011546">
    <property type="entry name" value="Pept_M41_FtsH_extracell"/>
</dbReference>
<feature type="active site" evidence="13">
    <location>
        <position position="450"/>
    </location>
</feature>
<evidence type="ECO:0000256" key="6">
    <source>
        <dbReference type="ARBA" id="ARBA00022741"/>
    </source>
</evidence>
<keyword evidence="7 13" id="KW-0378">Hydrolase</keyword>
<keyword evidence="5 13" id="KW-0479">Metal-binding</keyword>
<comment type="similarity">
    <text evidence="14">Belongs to the AAA ATPase family.</text>
</comment>
<feature type="binding site" evidence="13">
    <location>
        <position position="453"/>
    </location>
    <ligand>
        <name>Zn(2+)</name>
        <dbReference type="ChEBI" id="CHEBI:29105"/>
        <note>catalytic</note>
    </ligand>
</feature>
<keyword evidence="18" id="KW-1185">Reference proteome</keyword>
<name>A0ABT6PGP8_9STRE</name>
<dbReference type="NCBIfam" id="TIGR01241">
    <property type="entry name" value="FtsH_fam"/>
    <property type="match status" value="1"/>
</dbReference>
<evidence type="ECO:0000313" key="18">
    <source>
        <dbReference type="Proteomes" id="UP001160991"/>
    </source>
</evidence>
<dbReference type="InterPro" id="IPR041569">
    <property type="entry name" value="AAA_lid_3"/>
</dbReference>
<comment type="subunit">
    <text evidence="13">Homohexamer.</text>
</comment>
<dbReference type="EC" id="3.4.24.-" evidence="13"/>
<feature type="transmembrane region" description="Helical" evidence="13">
    <location>
        <begin position="12"/>
        <end position="30"/>
    </location>
</feature>
<dbReference type="InterPro" id="IPR003959">
    <property type="entry name" value="ATPase_AAA_core"/>
</dbReference>
<dbReference type="Pfam" id="PF17862">
    <property type="entry name" value="AAA_lid_3"/>
    <property type="match status" value="1"/>
</dbReference>
<comment type="function">
    <text evidence="13">Acts as a processive, ATP-dependent zinc metallopeptidase for both cytoplasmic and membrane proteins. Plays a role in the quality control of integral membrane proteins.</text>
</comment>
<feature type="compositionally biased region" description="Basic and acidic residues" evidence="15">
    <location>
        <begin position="634"/>
        <end position="652"/>
    </location>
</feature>
<evidence type="ECO:0000256" key="4">
    <source>
        <dbReference type="ARBA" id="ARBA00022692"/>
    </source>
</evidence>
<evidence type="ECO:0000256" key="10">
    <source>
        <dbReference type="ARBA" id="ARBA00022989"/>
    </source>
</evidence>
<evidence type="ECO:0000256" key="12">
    <source>
        <dbReference type="ARBA" id="ARBA00023136"/>
    </source>
</evidence>
<feature type="region of interest" description="Disordered" evidence="15">
    <location>
        <begin position="628"/>
        <end position="652"/>
    </location>
</feature>
<dbReference type="SUPFAM" id="SSF52540">
    <property type="entry name" value="P-loop containing nucleoside triphosphate hydrolases"/>
    <property type="match status" value="1"/>
</dbReference>
<dbReference type="InterPro" id="IPR000642">
    <property type="entry name" value="Peptidase_M41"/>
</dbReference>
<dbReference type="InterPro" id="IPR005936">
    <property type="entry name" value="FtsH"/>
</dbReference>
<dbReference type="EMBL" id="JARZZP010000017">
    <property type="protein sequence ID" value="MDI1474810.1"/>
    <property type="molecule type" value="Genomic_DNA"/>
</dbReference>
<evidence type="ECO:0000256" key="11">
    <source>
        <dbReference type="ARBA" id="ARBA00023049"/>
    </source>
</evidence>
<keyword evidence="10 13" id="KW-1133">Transmembrane helix</keyword>
<keyword evidence="13" id="KW-1003">Cell membrane</keyword>
<evidence type="ECO:0000256" key="9">
    <source>
        <dbReference type="ARBA" id="ARBA00022840"/>
    </source>
</evidence>
<gene>
    <name evidence="13 17" type="primary">ftsH</name>
    <name evidence="17" type="ORF">QEZ38_08925</name>
</gene>
<comment type="subcellular location">
    <subcellularLocation>
        <location evidence="13">Cell membrane</location>
        <topology evidence="13">Multi-pass membrane protein</topology>
        <orientation evidence="13">Cytoplasmic side</orientation>
    </subcellularLocation>
    <subcellularLocation>
        <location evidence="1">Membrane</location>
    </subcellularLocation>
</comment>
<protein>
    <recommendedName>
        <fullName evidence="13">ATP-dependent zinc metalloprotease FtsH</fullName>
        <ecNumber evidence="13">3.4.24.-</ecNumber>
    </recommendedName>
</protein>
<dbReference type="PANTHER" id="PTHR23076:SF113">
    <property type="entry name" value="ATP-DEPENDENT ZINC METALLOPROTEASE FTSH 1, CHLOROPLASTIC-RELATED"/>
    <property type="match status" value="1"/>
</dbReference>
<evidence type="ECO:0000256" key="15">
    <source>
        <dbReference type="SAM" id="MobiDB-lite"/>
    </source>
</evidence>
<dbReference type="Gene3D" id="1.20.58.760">
    <property type="entry name" value="Peptidase M41"/>
    <property type="match status" value="1"/>
</dbReference>
<feature type="transmembrane region" description="Helical" evidence="13">
    <location>
        <begin position="133"/>
        <end position="152"/>
    </location>
</feature>
<dbReference type="HAMAP" id="MF_01458">
    <property type="entry name" value="FtsH"/>
    <property type="match status" value="1"/>
</dbReference>
<comment type="caution">
    <text evidence="17">The sequence shown here is derived from an EMBL/GenBank/DDBJ whole genome shotgun (WGS) entry which is preliminary data.</text>
</comment>
<dbReference type="Pfam" id="PF01434">
    <property type="entry name" value="Peptidase_M41"/>
    <property type="match status" value="1"/>
</dbReference>
<dbReference type="PROSITE" id="PS00674">
    <property type="entry name" value="AAA"/>
    <property type="match status" value="1"/>
</dbReference>
<comment type="cofactor">
    <cofactor evidence="13">
        <name>Zn(2+)</name>
        <dbReference type="ChEBI" id="CHEBI:29105"/>
    </cofactor>
    <text evidence="13">Binds 1 zinc ion per subunit.</text>
</comment>
<sequence length="652" mass="71566">MQKQNNGFIKNPFLYLLMIFLLVTGFQYFFAGRSAGHSQQIKYSELVQEITNDNVKEMTYQPSGSVIEVYGVYKTAKTEKQETGIQFFTPSATKVEKFTSIVLPSDTTVADLQKLASEHQTEIEVKHESSSGMWINILVSVVPFAILFFFLFSMMGNMGGNSGRNPMSFGRSKAKAANKEDIKVRFSDVAGAEEEKQELVEVVEFLKDPKRFTKLGARIPAGVLLEGPPGTGKTLLAKAVAGEAGVPFFSISGSDFVEMFVGVGASRVRSLFEDAKKAAPAIIFIDEIDAVGRQRGVGLGGGNDEREQTLNQLLIEMDGFEGNEGIIVIAATNRSDVLDPALLRPGRFDRKVLVGRPDVKGREAILKVHARNKPLAEDVDLKLVAQQTPGFVGADLENVLNEAALVAARRNKSVIDASDIDEAEDRVIAGPSKKDKTVSQKERELVAYHEAGHTIVGLVLSNARVVHKVTIVPRGRAGGYMIALPKEDQMLLSKEDMKEQLAGLMGGRVAEEIIFNVQTTGASNDFEQATQMARAMVTEYGMSEKLGPVQYEGSHAMFGAQSPQKSISEQTAYEIDEEVRSLLNEARNKAAEIIQSNRETHKLIAEALLKYETLDSTQIKSLYETGKMSETVEEESHALSYDEVKSKMSEEN</sequence>
<dbReference type="Proteomes" id="UP001160991">
    <property type="component" value="Unassembled WGS sequence"/>
</dbReference>
<dbReference type="InterPro" id="IPR003593">
    <property type="entry name" value="AAA+_ATPase"/>
</dbReference>
<dbReference type="Pfam" id="PF06480">
    <property type="entry name" value="FtsH_ext"/>
    <property type="match status" value="1"/>
</dbReference>
<evidence type="ECO:0000259" key="16">
    <source>
        <dbReference type="SMART" id="SM00382"/>
    </source>
</evidence>
<keyword evidence="8 13" id="KW-0862">Zinc</keyword>
<evidence type="ECO:0000256" key="14">
    <source>
        <dbReference type="RuleBase" id="RU003651"/>
    </source>
</evidence>
<evidence type="ECO:0000256" key="7">
    <source>
        <dbReference type="ARBA" id="ARBA00022801"/>
    </source>
</evidence>
<keyword evidence="3 13" id="KW-0645">Protease</keyword>
<dbReference type="SUPFAM" id="SSF140990">
    <property type="entry name" value="FtsH protease domain-like"/>
    <property type="match status" value="1"/>
</dbReference>
<dbReference type="InterPro" id="IPR037219">
    <property type="entry name" value="Peptidase_M41-like"/>
</dbReference>